<dbReference type="InterPro" id="IPR016135">
    <property type="entry name" value="UBQ-conjugating_enzyme/RWD"/>
</dbReference>
<comment type="caution">
    <text evidence="11">The sequence shown here is derived from an EMBL/GenBank/DDBJ whole genome shotgun (WGS) entry which is preliminary data.</text>
</comment>
<feature type="region of interest" description="Disordered" evidence="8">
    <location>
        <begin position="149"/>
        <end position="393"/>
    </location>
</feature>
<name>A0AAJ0HDZ0_9PEZI</name>
<sequence length="552" mass="59856">MVVQQHVLNWLYSVLTSEYHDVNRTYNDVAQALSQYPSLSPRTDVHTFPNGASALLLHLSGTIPVVFRGTTYRFPISLWVPHAYPREAPLVYVTPTENMVVRPGQHVDPQGQVYHPYLVGWAAFWDKSTILDFLAILRDIFAKEPPVIARQQGRAPPTQHDVSTPPPVPPLPPDLAPKPSSQVQTPVQDTAGRPPPPPPKPGVPAELQQPPPPAPSQSAGPPLPPLPPNMGRPSSQYRPEASRILQEQQVRPGPSRYETAPPLPPQEPQHQIQQGGSFPQQAQHPPPGGPSYQGAPVPAGFPPGQPQPPFSPSDPRRAPASFPPQQAYGAPPPNWQQQQQHQFALLAQQQPQPQPKPPPPPDLMDEDLTLAIPSPSPSAAAGPAPPIPPNPEKDALLHQLAQTLHDMRQRARAQNEASLQGLEAQRGAMHAAVARLQSESAQLAQLSALLGSNTAALQDSLRTADGVVERSARHPEPSIDELLVAPTVVGNQLYELVAEERALADAIFMLGRAVERGRIAPGTFARTTRSLAREWYLKKALVRKIGVGMGLV</sequence>
<dbReference type="Proteomes" id="UP001275084">
    <property type="component" value="Unassembled WGS sequence"/>
</dbReference>
<evidence type="ECO:0000259" key="10">
    <source>
        <dbReference type="PROSITE" id="PS51322"/>
    </source>
</evidence>
<evidence type="ECO:0000256" key="3">
    <source>
        <dbReference type="ARBA" id="ARBA00022448"/>
    </source>
</evidence>
<evidence type="ECO:0000256" key="7">
    <source>
        <dbReference type="PROSITE-ProRule" id="PRU00644"/>
    </source>
</evidence>
<dbReference type="Pfam" id="PF09454">
    <property type="entry name" value="Vps23_core"/>
    <property type="match status" value="1"/>
</dbReference>
<dbReference type="Pfam" id="PF05743">
    <property type="entry name" value="UEV"/>
    <property type="match status" value="1"/>
</dbReference>
<dbReference type="EMBL" id="JAUIQD010000005">
    <property type="protein sequence ID" value="KAK3349083.1"/>
    <property type="molecule type" value="Genomic_DNA"/>
</dbReference>
<feature type="domain" description="UEV" evidence="10">
    <location>
        <begin position="6"/>
        <end position="151"/>
    </location>
</feature>
<reference evidence="11" key="1">
    <citation type="journal article" date="2023" name="Mol. Phylogenet. Evol.">
        <title>Genome-scale phylogeny and comparative genomics of the fungal order Sordariales.</title>
        <authorList>
            <person name="Hensen N."/>
            <person name="Bonometti L."/>
            <person name="Westerberg I."/>
            <person name="Brannstrom I.O."/>
            <person name="Guillou S."/>
            <person name="Cros-Aarteil S."/>
            <person name="Calhoun S."/>
            <person name="Haridas S."/>
            <person name="Kuo A."/>
            <person name="Mondo S."/>
            <person name="Pangilinan J."/>
            <person name="Riley R."/>
            <person name="LaButti K."/>
            <person name="Andreopoulos B."/>
            <person name="Lipzen A."/>
            <person name="Chen C."/>
            <person name="Yan M."/>
            <person name="Daum C."/>
            <person name="Ng V."/>
            <person name="Clum A."/>
            <person name="Steindorff A."/>
            <person name="Ohm R.A."/>
            <person name="Martin F."/>
            <person name="Silar P."/>
            <person name="Natvig D.O."/>
            <person name="Lalanne C."/>
            <person name="Gautier V."/>
            <person name="Ament-Velasquez S.L."/>
            <person name="Kruys A."/>
            <person name="Hutchinson M.I."/>
            <person name="Powell A.J."/>
            <person name="Barry K."/>
            <person name="Miller A.N."/>
            <person name="Grigoriev I.V."/>
            <person name="Debuchy R."/>
            <person name="Gladieux P."/>
            <person name="Hiltunen Thoren M."/>
            <person name="Johannesson H."/>
        </authorList>
    </citation>
    <scope>NUCLEOTIDE SEQUENCE</scope>
    <source>
        <strain evidence="11">CBS 955.72</strain>
    </source>
</reference>
<evidence type="ECO:0000256" key="5">
    <source>
        <dbReference type="ARBA" id="ARBA00022927"/>
    </source>
</evidence>
<evidence type="ECO:0000256" key="6">
    <source>
        <dbReference type="ARBA" id="ARBA00023054"/>
    </source>
</evidence>
<feature type="compositionally biased region" description="Low complexity" evidence="8">
    <location>
        <begin position="335"/>
        <end position="351"/>
    </location>
</feature>
<feature type="compositionally biased region" description="Low complexity" evidence="8">
    <location>
        <begin position="371"/>
        <end position="382"/>
    </location>
</feature>
<evidence type="ECO:0000259" key="9">
    <source>
        <dbReference type="PROSITE" id="PS51312"/>
    </source>
</evidence>
<feature type="domain" description="SB" evidence="9">
    <location>
        <begin position="487"/>
        <end position="552"/>
    </location>
</feature>
<feature type="compositionally biased region" description="Pro residues" evidence="8">
    <location>
        <begin position="299"/>
        <end position="312"/>
    </location>
</feature>
<dbReference type="Gene3D" id="6.10.140.820">
    <property type="match status" value="1"/>
</dbReference>
<keyword evidence="4" id="KW-0967">Endosome</keyword>
<dbReference type="CDD" id="cd11685">
    <property type="entry name" value="UEV_TSG101-like"/>
    <property type="match status" value="1"/>
</dbReference>
<evidence type="ECO:0000313" key="12">
    <source>
        <dbReference type="Proteomes" id="UP001275084"/>
    </source>
</evidence>
<dbReference type="InterPro" id="IPR017916">
    <property type="entry name" value="SB_dom"/>
</dbReference>
<dbReference type="GO" id="GO:0000813">
    <property type="term" value="C:ESCRT I complex"/>
    <property type="evidence" value="ECO:0007669"/>
    <property type="project" value="TreeGrafter"/>
</dbReference>
<comment type="subcellular location">
    <subcellularLocation>
        <location evidence="1">Endosome</location>
    </subcellularLocation>
</comment>
<dbReference type="SUPFAM" id="SSF54495">
    <property type="entry name" value="UBC-like"/>
    <property type="match status" value="1"/>
</dbReference>
<evidence type="ECO:0000313" key="11">
    <source>
        <dbReference type="EMBL" id="KAK3349083.1"/>
    </source>
</evidence>
<evidence type="ECO:0000256" key="8">
    <source>
        <dbReference type="SAM" id="MobiDB-lite"/>
    </source>
</evidence>
<keyword evidence="5 7" id="KW-0653">Protein transport</keyword>
<dbReference type="AlphaFoldDB" id="A0AAJ0HDZ0"/>
<keyword evidence="3 7" id="KW-0813">Transport</keyword>
<accession>A0AAJ0HDZ0</accession>
<feature type="compositionally biased region" description="Pro residues" evidence="8">
    <location>
        <begin position="193"/>
        <end position="202"/>
    </location>
</feature>
<dbReference type="PROSITE" id="PS51322">
    <property type="entry name" value="UEV"/>
    <property type="match status" value="1"/>
</dbReference>
<proteinExistence type="inferred from homology"/>
<comment type="similarity">
    <text evidence="2">Belongs to the ubiquitin-conjugating enzyme family. UEV subfamily.</text>
</comment>
<dbReference type="GO" id="GO:0043130">
    <property type="term" value="F:ubiquitin binding"/>
    <property type="evidence" value="ECO:0007669"/>
    <property type="project" value="TreeGrafter"/>
</dbReference>
<evidence type="ECO:0000256" key="2">
    <source>
        <dbReference type="ARBA" id="ARBA00009594"/>
    </source>
</evidence>
<evidence type="ECO:0000256" key="4">
    <source>
        <dbReference type="ARBA" id="ARBA00022753"/>
    </source>
</evidence>
<protein>
    <submittedName>
        <fullName evidence="11">ESCRT-I component</fullName>
    </submittedName>
</protein>
<evidence type="ECO:0000256" key="1">
    <source>
        <dbReference type="ARBA" id="ARBA00004177"/>
    </source>
</evidence>
<feature type="compositionally biased region" description="Pro residues" evidence="8">
    <location>
        <begin position="209"/>
        <end position="230"/>
    </location>
</feature>
<keyword evidence="12" id="KW-1185">Reference proteome</keyword>
<organism evidence="11 12">
    <name type="scientific">Lasiosphaeria hispida</name>
    <dbReference type="NCBI Taxonomy" id="260671"/>
    <lineage>
        <taxon>Eukaryota</taxon>
        <taxon>Fungi</taxon>
        <taxon>Dikarya</taxon>
        <taxon>Ascomycota</taxon>
        <taxon>Pezizomycotina</taxon>
        <taxon>Sordariomycetes</taxon>
        <taxon>Sordariomycetidae</taxon>
        <taxon>Sordariales</taxon>
        <taxon>Lasiosphaeriaceae</taxon>
        <taxon>Lasiosphaeria</taxon>
    </lineage>
</organism>
<dbReference type="InterPro" id="IPR008883">
    <property type="entry name" value="UEV_N"/>
</dbReference>
<dbReference type="InterPro" id="IPR037202">
    <property type="entry name" value="ESCRT_assembly_dom"/>
</dbReference>
<dbReference type="GO" id="GO:0072666">
    <property type="term" value="P:establishment of protein localization to vacuole"/>
    <property type="evidence" value="ECO:0007669"/>
    <property type="project" value="UniProtKB-ARBA"/>
</dbReference>
<feature type="compositionally biased region" description="Pro residues" evidence="8">
    <location>
        <begin position="352"/>
        <end position="362"/>
    </location>
</feature>
<dbReference type="PROSITE" id="PS51312">
    <property type="entry name" value="SB"/>
    <property type="match status" value="1"/>
</dbReference>
<dbReference type="Gene3D" id="3.10.110.10">
    <property type="entry name" value="Ubiquitin Conjugating Enzyme"/>
    <property type="match status" value="1"/>
</dbReference>
<keyword evidence="6" id="KW-0175">Coiled coil</keyword>
<feature type="compositionally biased region" description="Pro residues" evidence="8">
    <location>
        <begin position="164"/>
        <end position="176"/>
    </location>
</feature>
<gene>
    <name evidence="11" type="ORF">B0T25DRAFT_459389</name>
</gene>
<dbReference type="GO" id="GO:0006886">
    <property type="term" value="P:intracellular protein transport"/>
    <property type="evidence" value="ECO:0007669"/>
    <property type="project" value="UniProtKB-ARBA"/>
</dbReference>
<reference evidence="11" key="2">
    <citation type="submission" date="2023-06" db="EMBL/GenBank/DDBJ databases">
        <authorList>
            <consortium name="Lawrence Berkeley National Laboratory"/>
            <person name="Haridas S."/>
            <person name="Hensen N."/>
            <person name="Bonometti L."/>
            <person name="Westerberg I."/>
            <person name="Brannstrom I.O."/>
            <person name="Guillou S."/>
            <person name="Cros-Aarteil S."/>
            <person name="Calhoun S."/>
            <person name="Kuo A."/>
            <person name="Mondo S."/>
            <person name="Pangilinan J."/>
            <person name="Riley R."/>
            <person name="Labutti K."/>
            <person name="Andreopoulos B."/>
            <person name="Lipzen A."/>
            <person name="Chen C."/>
            <person name="Yanf M."/>
            <person name="Daum C."/>
            <person name="Ng V."/>
            <person name="Clum A."/>
            <person name="Steindorff A."/>
            <person name="Ohm R."/>
            <person name="Martin F."/>
            <person name="Silar P."/>
            <person name="Natvig D."/>
            <person name="Lalanne C."/>
            <person name="Gautier V."/>
            <person name="Ament-Velasquez S.L."/>
            <person name="Kruys A."/>
            <person name="Hutchinson M.I."/>
            <person name="Powell A.J."/>
            <person name="Barry K."/>
            <person name="Miller A.N."/>
            <person name="Grigoriev I.V."/>
            <person name="Debuchy R."/>
            <person name="Gladieux P."/>
            <person name="Thoren M.H."/>
            <person name="Johannesson H."/>
        </authorList>
    </citation>
    <scope>NUCLEOTIDE SEQUENCE</scope>
    <source>
        <strain evidence="11">CBS 955.72</strain>
    </source>
</reference>
<dbReference type="PANTHER" id="PTHR23306:SF3">
    <property type="entry name" value="TUMOR SUPPRESSOR PROTEIN 101"/>
    <property type="match status" value="1"/>
</dbReference>
<feature type="compositionally biased region" description="Polar residues" evidence="8">
    <location>
        <begin position="268"/>
        <end position="278"/>
    </location>
</feature>
<dbReference type="GO" id="GO:0043162">
    <property type="term" value="P:ubiquitin-dependent protein catabolic process via the multivesicular body sorting pathway"/>
    <property type="evidence" value="ECO:0007669"/>
    <property type="project" value="UniProtKB-ARBA"/>
</dbReference>
<dbReference type="InterPro" id="IPR052070">
    <property type="entry name" value="ESCRT-I_UEV_domain"/>
</dbReference>
<dbReference type="SUPFAM" id="SSF140111">
    <property type="entry name" value="Endosomal sorting complex assembly domain"/>
    <property type="match status" value="1"/>
</dbReference>
<dbReference type="PANTHER" id="PTHR23306">
    <property type="entry name" value="TUMOR SUSCEPTIBILITY GENE 101 PROTEIN-RELATED"/>
    <property type="match status" value="1"/>
</dbReference>